<proteinExistence type="predicted"/>
<protein>
    <submittedName>
        <fullName evidence="1">Uncharacterized protein</fullName>
    </submittedName>
</protein>
<dbReference type="EMBL" id="ML741835">
    <property type="protein sequence ID" value="KAE8323089.1"/>
    <property type="molecule type" value="Genomic_DNA"/>
</dbReference>
<dbReference type="AlphaFoldDB" id="A0A5N6WT59"/>
<keyword evidence="2" id="KW-1185">Reference proteome</keyword>
<reference evidence="2" key="1">
    <citation type="submission" date="2019-04" db="EMBL/GenBank/DDBJ databases">
        <title>Friends and foes A comparative genomics studyof 23 Aspergillus species from section Flavi.</title>
        <authorList>
            <consortium name="DOE Joint Genome Institute"/>
            <person name="Kjaerbolling I."/>
            <person name="Vesth T."/>
            <person name="Frisvad J.C."/>
            <person name="Nybo J.L."/>
            <person name="Theobald S."/>
            <person name="Kildgaard S."/>
            <person name="Isbrandt T."/>
            <person name="Kuo A."/>
            <person name="Sato A."/>
            <person name="Lyhne E.K."/>
            <person name="Kogle M.E."/>
            <person name="Wiebenga A."/>
            <person name="Kun R.S."/>
            <person name="Lubbers R.J."/>
            <person name="Makela M.R."/>
            <person name="Barry K."/>
            <person name="Chovatia M."/>
            <person name="Clum A."/>
            <person name="Daum C."/>
            <person name="Haridas S."/>
            <person name="He G."/>
            <person name="LaButti K."/>
            <person name="Lipzen A."/>
            <person name="Mondo S."/>
            <person name="Riley R."/>
            <person name="Salamov A."/>
            <person name="Simmons B.A."/>
            <person name="Magnuson J.K."/>
            <person name="Henrissat B."/>
            <person name="Mortensen U.H."/>
            <person name="Larsen T.O."/>
            <person name="Devries R.P."/>
            <person name="Grigoriev I.V."/>
            <person name="Machida M."/>
            <person name="Baker S.E."/>
            <person name="Andersen M.R."/>
        </authorList>
    </citation>
    <scope>NUCLEOTIDE SEQUENCE [LARGE SCALE GENOMIC DNA]</scope>
    <source>
        <strain evidence="2">CBS 130017</strain>
    </source>
</reference>
<gene>
    <name evidence="1" type="ORF">BDV39DRAFT_182833</name>
</gene>
<evidence type="ECO:0000313" key="1">
    <source>
        <dbReference type="EMBL" id="KAE8323089.1"/>
    </source>
</evidence>
<name>A0A5N6WT59_9EURO</name>
<dbReference type="Proteomes" id="UP000325945">
    <property type="component" value="Unassembled WGS sequence"/>
</dbReference>
<accession>A0A5N6WT59</accession>
<evidence type="ECO:0000313" key="2">
    <source>
        <dbReference type="Proteomes" id="UP000325945"/>
    </source>
</evidence>
<organism evidence="1 2">
    <name type="scientific">Aspergillus sergii</name>
    <dbReference type="NCBI Taxonomy" id="1034303"/>
    <lineage>
        <taxon>Eukaryota</taxon>
        <taxon>Fungi</taxon>
        <taxon>Dikarya</taxon>
        <taxon>Ascomycota</taxon>
        <taxon>Pezizomycotina</taxon>
        <taxon>Eurotiomycetes</taxon>
        <taxon>Eurotiomycetidae</taxon>
        <taxon>Eurotiales</taxon>
        <taxon>Aspergillaceae</taxon>
        <taxon>Aspergillus</taxon>
        <taxon>Aspergillus subgen. Circumdati</taxon>
    </lineage>
</organism>
<sequence>MGVPDLRCAWHARLVSETRRVMRVCYTTYRTAVVFAICAALTSLTTERVGQDTMAEDLKMLCANQVRDHC</sequence>